<organism evidence="1 2">
    <name type="scientific">Allocoleopsis franciscana PCC 7113</name>
    <dbReference type="NCBI Taxonomy" id="1173027"/>
    <lineage>
        <taxon>Bacteria</taxon>
        <taxon>Bacillati</taxon>
        <taxon>Cyanobacteriota</taxon>
        <taxon>Cyanophyceae</taxon>
        <taxon>Coleofasciculales</taxon>
        <taxon>Coleofasciculaceae</taxon>
        <taxon>Allocoleopsis</taxon>
        <taxon>Allocoleopsis franciscana</taxon>
    </lineage>
</organism>
<dbReference type="SUPFAM" id="SSF48613">
    <property type="entry name" value="Heme oxygenase-like"/>
    <property type="match status" value="1"/>
</dbReference>
<dbReference type="KEGG" id="mic:Mic7113_2892"/>
<dbReference type="PATRIC" id="fig|1173027.3.peg.3182"/>
<reference evidence="1 2" key="1">
    <citation type="submission" date="2012-06" db="EMBL/GenBank/DDBJ databases">
        <title>Finished chromosome of genome of Microcoleus sp. PCC 7113.</title>
        <authorList>
            <consortium name="US DOE Joint Genome Institute"/>
            <person name="Gugger M."/>
            <person name="Coursin T."/>
            <person name="Rippka R."/>
            <person name="Tandeau De Marsac N."/>
            <person name="Huntemann M."/>
            <person name="Wei C.-L."/>
            <person name="Han J."/>
            <person name="Detter J.C."/>
            <person name="Han C."/>
            <person name="Tapia R."/>
            <person name="Chen A."/>
            <person name="Kyrpides N."/>
            <person name="Mavromatis K."/>
            <person name="Markowitz V."/>
            <person name="Szeto E."/>
            <person name="Ivanova N."/>
            <person name="Pagani I."/>
            <person name="Pati A."/>
            <person name="Goodwin L."/>
            <person name="Nordberg H.P."/>
            <person name="Cantor M.N."/>
            <person name="Hua S.X."/>
            <person name="Woyke T."/>
            <person name="Kerfeld C.A."/>
        </authorList>
    </citation>
    <scope>NUCLEOTIDE SEQUENCE [LARGE SCALE GENOMIC DNA]</scope>
    <source>
        <strain evidence="1 2">PCC 7113</strain>
    </source>
</reference>
<dbReference type="RefSeq" id="WP_015182819.1">
    <property type="nucleotide sequence ID" value="NC_019738.1"/>
</dbReference>
<proteinExistence type="predicted"/>
<dbReference type="eggNOG" id="ENOG502Z7VP">
    <property type="taxonomic scope" value="Bacteria"/>
</dbReference>
<evidence type="ECO:0000313" key="1">
    <source>
        <dbReference type="EMBL" id="AFZ18670.1"/>
    </source>
</evidence>
<evidence type="ECO:0008006" key="3">
    <source>
        <dbReference type="Google" id="ProtNLM"/>
    </source>
</evidence>
<keyword evidence="2" id="KW-1185">Reference proteome</keyword>
<dbReference type="InterPro" id="IPR024423">
    <property type="entry name" value="DUF3050"/>
</dbReference>
<dbReference type="InterPro" id="IPR016084">
    <property type="entry name" value="Haem_Oase-like_multi-hlx"/>
</dbReference>
<accession>K9WE54</accession>
<dbReference type="EMBL" id="CP003630">
    <property type="protein sequence ID" value="AFZ18670.1"/>
    <property type="molecule type" value="Genomic_DNA"/>
</dbReference>
<name>K9WE54_9CYAN</name>
<sequence>MVDQYARLIEGISPLRNSLINHPVYTQLCDLKSLQIFMESHCFAVWDFMCLVKTLQARLTCVTTPWLPPSDIFSARLINDIVLAEETDEVAPGYFISHFDLYVAGMKEVSANVIPIQNFIRQLREGKSVQVALNNVATLTTTKAFVLNTIKATHKTTHEVAATFLLGREDVIPSMFRRILQSLGDSSIDCQQLSLYLERHTHLDEDVHGPMGEQLLRNLCGDDDEKWKQSTFAAQQALLARISLWDGLVLQLRQGRHSTPTLTRKPMTFVSNLPEGKNWWQGTSAQGSINIPDSIHTW</sequence>
<dbReference type="HOGENOM" id="CLU_094210_0_0_3"/>
<dbReference type="AlphaFoldDB" id="K9WE54"/>
<evidence type="ECO:0000313" key="2">
    <source>
        <dbReference type="Proteomes" id="UP000010471"/>
    </source>
</evidence>
<gene>
    <name evidence="1" type="ORF">Mic7113_2892</name>
</gene>
<dbReference type="OrthoDB" id="9791270at2"/>
<dbReference type="Gene3D" id="1.20.910.10">
    <property type="entry name" value="Heme oxygenase-like"/>
    <property type="match status" value="1"/>
</dbReference>
<dbReference type="Proteomes" id="UP000010471">
    <property type="component" value="Chromosome"/>
</dbReference>
<dbReference type="Pfam" id="PF11251">
    <property type="entry name" value="DUF3050"/>
    <property type="match status" value="1"/>
</dbReference>
<protein>
    <recommendedName>
        <fullName evidence="3">Heme oxygenase-like protein</fullName>
    </recommendedName>
</protein>